<proteinExistence type="predicted"/>
<dbReference type="Gene3D" id="2.40.10.220">
    <property type="entry name" value="predicted glycosyltransferase like domains"/>
    <property type="match status" value="1"/>
</dbReference>
<dbReference type="RefSeq" id="WP_024459665.1">
    <property type="nucleotide sequence ID" value="NZ_RJUK01000001.1"/>
</dbReference>
<reference evidence="2 3" key="1">
    <citation type="submission" date="2018-11" db="EMBL/GenBank/DDBJ databases">
        <title>Genomic Encyclopedia of Type Strains, Phase IV (KMG-IV): sequencing the most valuable type-strain genomes for metagenomic binning, comparative biology and taxonomic classification.</title>
        <authorList>
            <person name="Goeker M."/>
        </authorList>
    </citation>
    <scope>NUCLEOTIDE SEQUENCE [LARGE SCALE GENOMIC DNA]</scope>
    <source>
        <strain evidence="2 3">DSM 16974</strain>
    </source>
</reference>
<dbReference type="EMBL" id="RJUK01000001">
    <property type="protein sequence ID" value="ROQ19628.1"/>
    <property type="molecule type" value="Genomic_DNA"/>
</dbReference>
<evidence type="ECO:0000313" key="3">
    <source>
        <dbReference type="Proteomes" id="UP000273643"/>
    </source>
</evidence>
<gene>
    <name evidence="2" type="ORF">EDC38_0213</name>
</gene>
<protein>
    <submittedName>
        <fullName evidence="2">PilZ domain-containing protein</fullName>
    </submittedName>
</protein>
<dbReference type="Proteomes" id="UP000273643">
    <property type="component" value="Unassembled WGS sequence"/>
</dbReference>
<accession>A0A3N1NWH6</accession>
<name>A0A3N1NWH6_9GAMM</name>
<keyword evidence="3" id="KW-1185">Reference proteome</keyword>
<dbReference type="SUPFAM" id="SSF141371">
    <property type="entry name" value="PilZ domain-like"/>
    <property type="match status" value="1"/>
</dbReference>
<evidence type="ECO:0000313" key="2">
    <source>
        <dbReference type="EMBL" id="ROQ19628.1"/>
    </source>
</evidence>
<sequence>MTVDRAHQEKRDFIRMKIDTPLRAQISGEGVAAEGLCHELSGGGMQLATEHYLEPGTELEVTISSEHGQAPTLKAKTHVVRTETDGKVHRVGLEILEILH</sequence>
<comment type="caution">
    <text evidence="2">The sequence shown here is derived from an EMBL/GenBank/DDBJ whole genome shotgun (WGS) entry which is preliminary data.</text>
</comment>
<dbReference type="InterPro" id="IPR009875">
    <property type="entry name" value="PilZ_domain"/>
</dbReference>
<organism evidence="2 3">
    <name type="scientific">Marinimicrobium koreense</name>
    <dbReference type="NCBI Taxonomy" id="306545"/>
    <lineage>
        <taxon>Bacteria</taxon>
        <taxon>Pseudomonadati</taxon>
        <taxon>Pseudomonadota</taxon>
        <taxon>Gammaproteobacteria</taxon>
        <taxon>Cellvibrionales</taxon>
        <taxon>Cellvibrionaceae</taxon>
        <taxon>Marinimicrobium</taxon>
    </lineage>
</organism>
<dbReference type="OrthoDB" id="5290589at2"/>
<dbReference type="GO" id="GO:0035438">
    <property type="term" value="F:cyclic-di-GMP binding"/>
    <property type="evidence" value="ECO:0007669"/>
    <property type="project" value="InterPro"/>
</dbReference>
<dbReference type="Pfam" id="PF07238">
    <property type="entry name" value="PilZ"/>
    <property type="match status" value="1"/>
</dbReference>
<dbReference type="AlphaFoldDB" id="A0A3N1NWH6"/>
<evidence type="ECO:0000259" key="1">
    <source>
        <dbReference type="Pfam" id="PF07238"/>
    </source>
</evidence>
<feature type="domain" description="PilZ" evidence="1">
    <location>
        <begin position="9"/>
        <end position="98"/>
    </location>
</feature>